<dbReference type="Pfam" id="PF10963">
    <property type="entry name" value="Phage_TAC_10"/>
    <property type="match status" value="1"/>
</dbReference>
<evidence type="ECO:0008006" key="3">
    <source>
        <dbReference type="Google" id="ProtNLM"/>
    </source>
</evidence>
<organism evidence="1 2">
    <name type="scientific">Escherichia coli</name>
    <dbReference type="NCBI Taxonomy" id="562"/>
    <lineage>
        <taxon>Bacteria</taxon>
        <taxon>Pseudomonadati</taxon>
        <taxon>Pseudomonadota</taxon>
        <taxon>Gammaproteobacteria</taxon>
        <taxon>Enterobacterales</taxon>
        <taxon>Enterobacteriaceae</taxon>
        <taxon>Escherichia</taxon>
    </lineage>
</organism>
<dbReference type="RefSeq" id="WP_332379135.1">
    <property type="nucleotide sequence ID" value="NZ_JAVDCF010000008.1"/>
</dbReference>
<reference evidence="1 2" key="1">
    <citation type="submission" date="2020-02" db="EMBL/GenBank/DDBJ databases">
        <authorList>
            <consortium name="PulseNet: The National Subtyping Network for Foodborne Disease Surveillance"/>
            <person name="Tarr C.L."/>
            <person name="Trees E."/>
            <person name="Katz L.S."/>
            <person name="Carleton-Romer H.A."/>
            <person name="Stroika S."/>
            <person name="Kucerova Z."/>
            <person name="Roache K.F."/>
            <person name="Sabol A.L."/>
            <person name="Besser J."/>
            <person name="Gerner-Smidt P."/>
        </authorList>
    </citation>
    <scope>NUCLEOTIDE SEQUENCE [LARGE SCALE GENOMIC DNA]</scope>
    <source>
        <strain evidence="1 2">PNUSAE002719</strain>
    </source>
</reference>
<comment type="caution">
    <text evidence="1">The sequence shown here is derived from an EMBL/GenBank/DDBJ whole genome shotgun (WGS) entry which is preliminary data.</text>
</comment>
<name>A0A828NZK7_ECOLX</name>
<evidence type="ECO:0000313" key="2">
    <source>
        <dbReference type="Proteomes" id="UP000555763"/>
    </source>
</evidence>
<dbReference type="EMBL" id="AATLZG010000038">
    <property type="protein sequence ID" value="EFM8156751.1"/>
    <property type="molecule type" value="Genomic_DNA"/>
</dbReference>
<protein>
    <recommendedName>
        <fullName evidence="3">Phage protein</fullName>
    </recommendedName>
</protein>
<accession>A0A828NZK7</accession>
<sequence>MTTKSSKTITLTVAGVTLIFEPNKTAFNNLINEITMTNKIAPMTTYLNRIVTADCRDALADLIEHYPGCEMQIVEKINDVYSPKLEIELKN</sequence>
<dbReference type="AlphaFoldDB" id="A0A828NZK7"/>
<evidence type="ECO:0000313" key="1">
    <source>
        <dbReference type="EMBL" id="EFM8156751.1"/>
    </source>
</evidence>
<gene>
    <name evidence="1" type="ORF">A5U30_004470</name>
</gene>
<dbReference type="Proteomes" id="UP000555763">
    <property type="component" value="Unassembled WGS sequence"/>
</dbReference>
<proteinExistence type="predicted"/>
<dbReference type="InterPro" id="IPR024406">
    <property type="entry name" value="TAC-10"/>
</dbReference>